<name>A0AAV8VFI6_9CUCU</name>
<dbReference type="Proteomes" id="UP001159042">
    <property type="component" value="Unassembled WGS sequence"/>
</dbReference>
<accession>A0AAV8VFI6</accession>
<organism evidence="1 2">
    <name type="scientific">Exocentrus adspersus</name>
    <dbReference type="NCBI Taxonomy" id="1586481"/>
    <lineage>
        <taxon>Eukaryota</taxon>
        <taxon>Metazoa</taxon>
        <taxon>Ecdysozoa</taxon>
        <taxon>Arthropoda</taxon>
        <taxon>Hexapoda</taxon>
        <taxon>Insecta</taxon>
        <taxon>Pterygota</taxon>
        <taxon>Neoptera</taxon>
        <taxon>Endopterygota</taxon>
        <taxon>Coleoptera</taxon>
        <taxon>Polyphaga</taxon>
        <taxon>Cucujiformia</taxon>
        <taxon>Chrysomeloidea</taxon>
        <taxon>Cerambycidae</taxon>
        <taxon>Lamiinae</taxon>
        <taxon>Acanthocinini</taxon>
        <taxon>Exocentrus</taxon>
    </lineage>
</organism>
<evidence type="ECO:0000313" key="1">
    <source>
        <dbReference type="EMBL" id="KAJ8912802.1"/>
    </source>
</evidence>
<reference evidence="1 2" key="1">
    <citation type="journal article" date="2023" name="Insect Mol. Biol.">
        <title>Genome sequencing provides insights into the evolution of gene families encoding plant cell wall-degrading enzymes in longhorned beetles.</title>
        <authorList>
            <person name="Shin N.R."/>
            <person name="Okamura Y."/>
            <person name="Kirsch R."/>
            <person name="Pauchet Y."/>
        </authorList>
    </citation>
    <scope>NUCLEOTIDE SEQUENCE [LARGE SCALE GENOMIC DNA]</scope>
    <source>
        <strain evidence="1">EAD_L_NR</strain>
    </source>
</reference>
<evidence type="ECO:0000313" key="2">
    <source>
        <dbReference type="Proteomes" id="UP001159042"/>
    </source>
</evidence>
<dbReference type="EMBL" id="JANEYG010000111">
    <property type="protein sequence ID" value="KAJ8912802.1"/>
    <property type="molecule type" value="Genomic_DNA"/>
</dbReference>
<dbReference type="AlphaFoldDB" id="A0AAV8VFI6"/>
<proteinExistence type="predicted"/>
<comment type="caution">
    <text evidence="1">The sequence shown here is derived from an EMBL/GenBank/DDBJ whole genome shotgun (WGS) entry which is preliminary data.</text>
</comment>
<protein>
    <submittedName>
        <fullName evidence="1">Uncharacterized protein</fullName>
    </submittedName>
</protein>
<keyword evidence="2" id="KW-1185">Reference proteome</keyword>
<gene>
    <name evidence="1" type="ORF">NQ315_014385</name>
</gene>
<sequence>MSLHEDYHVGDDSGYESGYDEYPYNAQEVFICLDNDGGKNDSWPSNWSRRTPYTTANQLPTLVAAISNDTIQYKLRIRFQDNTVGDSDWRRIKADKESCAVATPSVVNMESIHNVGWLLYYITACCTTLILRIALMARCVRVPNEKMLPPSLCVGSHVSYVTSVIGPLTSRHVPLPLLVIADDFLGSKKPHPDHFFSYKKSRADLDVDGQVLTDHFRFRTYFVFLLLRF</sequence>